<keyword evidence="5" id="KW-1185">Reference proteome</keyword>
<dbReference type="GO" id="GO:0009228">
    <property type="term" value="P:thiamine biosynthetic process"/>
    <property type="evidence" value="ECO:0007669"/>
    <property type="project" value="InterPro"/>
</dbReference>
<keyword evidence="2" id="KW-0732">Signal</keyword>
<feature type="signal peptide" evidence="2">
    <location>
        <begin position="1"/>
        <end position="27"/>
    </location>
</feature>
<proteinExistence type="predicted"/>
<dbReference type="Gene3D" id="3.40.190.10">
    <property type="entry name" value="Periplasmic binding protein-like II"/>
    <property type="match status" value="2"/>
</dbReference>
<evidence type="ECO:0000313" key="4">
    <source>
        <dbReference type="EMBL" id="MBM7589044.1"/>
    </source>
</evidence>
<evidence type="ECO:0000256" key="1">
    <source>
        <dbReference type="SAM" id="MobiDB-lite"/>
    </source>
</evidence>
<dbReference type="Proteomes" id="UP000717624">
    <property type="component" value="Unassembled WGS sequence"/>
</dbReference>
<evidence type="ECO:0000259" key="3">
    <source>
        <dbReference type="Pfam" id="PF09084"/>
    </source>
</evidence>
<dbReference type="EMBL" id="JAFBEB010000001">
    <property type="protein sequence ID" value="MBM7589044.1"/>
    <property type="molecule type" value="Genomic_DNA"/>
</dbReference>
<dbReference type="PANTHER" id="PTHR31528">
    <property type="entry name" value="4-AMINO-5-HYDROXYMETHYL-2-METHYLPYRIMIDINE PHOSPHATE SYNTHASE THI11-RELATED"/>
    <property type="match status" value="1"/>
</dbReference>
<feature type="domain" description="SsuA/THI5-like" evidence="3">
    <location>
        <begin position="61"/>
        <end position="275"/>
    </location>
</feature>
<dbReference type="PANTHER" id="PTHR31528:SF3">
    <property type="entry name" value="THIAMINE BIOSYNTHESIS PROTEIN HI_0357-RELATED"/>
    <property type="match status" value="1"/>
</dbReference>
<sequence length="347" mass="37645">MKRWKFFTNACLTVIMAAALSGCGSNASPQNGRSAPNAGPAPDQSASDITELTIGLDWYPNAVHSFLLAAEQQGYFREEHLNVHLQMPSDANDPLKLAAANQLDLAISYQPQIIQARSEGLPVVSIAALVQHPLNAVMVRSESGIESPKDLAGKSIGFPSMPLDESIVRNMVKTDGGDDSGLTFTDVGFDLIPALTGKQVDAIVGGYINHEQLLLEKNGVSLKVFKPTDFGIPDYYELVLATSDETLNKKQPALAAFLRAARKGQAYVNAHPEEALNLLLSKQAQEFPLDEQVEKQSLHILLPLMQSADASFGSQTEANWQTLSDWMYAEKLIGQPVQADAVMKQID</sequence>
<organism evidence="4 5">
    <name type="scientific">Brevibacillus fulvus</name>
    <dbReference type="NCBI Taxonomy" id="1125967"/>
    <lineage>
        <taxon>Bacteria</taxon>
        <taxon>Bacillati</taxon>
        <taxon>Bacillota</taxon>
        <taxon>Bacilli</taxon>
        <taxon>Bacillales</taxon>
        <taxon>Paenibacillaceae</taxon>
        <taxon>Brevibacillus</taxon>
    </lineage>
</organism>
<accession>A0A938XVU5</accession>
<dbReference type="InterPro" id="IPR027939">
    <property type="entry name" value="NMT1/THI5"/>
</dbReference>
<dbReference type="RefSeq" id="WP_204516739.1">
    <property type="nucleotide sequence ID" value="NZ_BAABIN010000009.1"/>
</dbReference>
<dbReference type="AlphaFoldDB" id="A0A938XVU5"/>
<feature type="chain" id="PRO_5037897507" evidence="2">
    <location>
        <begin position="28"/>
        <end position="347"/>
    </location>
</feature>
<reference evidence="4" key="1">
    <citation type="submission" date="2021-01" db="EMBL/GenBank/DDBJ databases">
        <title>Genomic Encyclopedia of Type Strains, Phase IV (KMG-IV): sequencing the most valuable type-strain genomes for metagenomic binning, comparative biology and taxonomic classification.</title>
        <authorList>
            <person name="Goeker M."/>
        </authorList>
    </citation>
    <scope>NUCLEOTIDE SEQUENCE</scope>
    <source>
        <strain evidence="4">DSM 25523</strain>
    </source>
</reference>
<gene>
    <name evidence="4" type="ORF">JOD01_000630</name>
</gene>
<feature type="region of interest" description="Disordered" evidence="1">
    <location>
        <begin position="26"/>
        <end position="46"/>
    </location>
</feature>
<evidence type="ECO:0000256" key="2">
    <source>
        <dbReference type="SAM" id="SignalP"/>
    </source>
</evidence>
<dbReference type="PROSITE" id="PS51257">
    <property type="entry name" value="PROKAR_LIPOPROTEIN"/>
    <property type="match status" value="1"/>
</dbReference>
<dbReference type="InterPro" id="IPR015168">
    <property type="entry name" value="SsuA/THI5"/>
</dbReference>
<protein>
    <submittedName>
        <fullName evidence="4">Hydroxymethylpyrimidine transport system substrate-binding protein</fullName>
    </submittedName>
</protein>
<dbReference type="Pfam" id="PF09084">
    <property type="entry name" value="NMT1"/>
    <property type="match status" value="1"/>
</dbReference>
<evidence type="ECO:0000313" key="5">
    <source>
        <dbReference type="Proteomes" id="UP000717624"/>
    </source>
</evidence>
<dbReference type="SUPFAM" id="SSF53850">
    <property type="entry name" value="Periplasmic binding protein-like II"/>
    <property type="match status" value="1"/>
</dbReference>
<name>A0A938XVU5_9BACL</name>
<comment type="caution">
    <text evidence="4">The sequence shown here is derived from an EMBL/GenBank/DDBJ whole genome shotgun (WGS) entry which is preliminary data.</text>
</comment>